<evidence type="ECO:0000256" key="9">
    <source>
        <dbReference type="ARBA" id="ARBA00023006"/>
    </source>
</evidence>
<dbReference type="GO" id="GO:0016485">
    <property type="term" value="P:protein processing"/>
    <property type="evidence" value="ECO:0007669"/>
    <property type="project" value="TreeGrafter"/>
</dbReference>
<dbReference type="InterPro" id="IPR038765">
    <property type="entry name" value="Papain-like_cys_pep_sf"/>
</dbReference>
<dbReference type="Pfam" id="PF03416">
    <property type="entry name" value="Peptidase_C54"/>
    <property type="match status" value="1"/>
</dbReference>
<feature type="domain" description="Peptidase C54 catalytic" evidence="12">
    <location>
        <begin position="44"/>
        <end position="342"/>
    </location>
</feature>
<dbReference type="PANTHER" id="PTHR22624">
    <property type="entry name" value="CYSTEINE PROTEASE ATG4"/>
    <property type="match status" value="1"/>
</dbReference>
<comment type="function">
    <text evidence="11">Cysteine protease that plays a key role in autophagy by mediating both proteolytic activation and delipidation of ATG8 family proteins.</text>
</comment>
<evidence type="ECO:0000256" key="1">
    <source>
        <dbReference type="ARBA" id="ARBA00004496"/>
    </source>
</evidence>
<reference evidence="13 14" key="1">
    <citation type="submission" date="2013-11" db="EMBL/GenBank/DDBJ databases">
        <title>Genome sequencing of Stegodyphus mimosarum.</title>
        <authorList>
            <person name="Bechsgaard J."/>
        </authorList>
    </citation>
    <scope>NUCLEOTIDE SEQUENCE [LARGE SCALE GENOMIC DNA]</scope>
</reference>
<evidence type="ECO:0000256" key="8">
    <source>
        <dbReference type="ARBA" id="ARBA00022927"/>
    </source>
</evidence>
<keyword evidence="4 11" id="KW-0963">Cytoplasm</keyword>
<organism evidence="13 14">
    <name type="scientific">Stegodyphus mimosarum</name>
    <name type="common">African social velvet spider</name>
    <dbReference type="NCBI Taxonomy" id="407821"/>
    <lineage>
        <taxon>Eukaryota</taxon>
        <taxon>Metazoa</taxon>
        <taxon>Ecdysozoa</taxon>
        <taxon>Arthropoda</taxon>
        <taxon>Chelicerata</taxon>
        <taxon>Arachnida</taxon>
        <taxon>Araneae</taxon>
        <taxon>Araneomorphae</taxon>
        <taxon>Entelegynae</taxon>
        <taxon>Eresoidea</taxon>
        <taxon>Eresidae</taxon>
        <taxon>Stegodyphus</taxon>
    </lineage>
</organism>
<protein>
    <recommendedName>
        <fullName evidence="11">Cysteine protease</fullName>
        <ecNumber evidence="11">3.4.22.-</ecNumber>
    </recommendedName>
</protein>
<evidence type="ECO:0000313" key="14">
    <source>
        <dbReference type="Proteomes" id="UP000054359"/>
    </source>
</evidence>
<keyword evidence="14" id="KW-1185">Reference proteome</keyword>
<keyword evidence="8 11" id="KW-0653">Protein transport</keyword>
<dbReference type="EMBL" id="KK112052">
    <property type="protein sequence ID" value="KFM56617.1"/>
    <property type="molecule type" value="Genomic_DNA"/>
</dbReference>
<dbReference type="InterPro" id="IPR046792">
    <property type="entry name" value="Peptidase_C54_cat"/>
</dbReference>
<keyword evidence="6 11" id="KW-0378">Hydrolase</keyword>
<name>A0A087SUS8_STEMI</name>
<evidence type="ECO:0000256" key="11">
    <source>
        <dbReference type="RuleBase" id="RU363115"/>
    </source>
</evidence>
<dbReference type="GO" id="GO:0019786">
    <property type="term" value="F:protein-phosphatidylethanolamide deconjugating activity"/>
    <property type="evidence" value="ECO:0007669"/>
    <property type="project" value="InterPro"/>
</dbReference>
<dbReference type="GO" id="GO:0000045">
    <property type="term" value="P:autophagosome assembly"/>
    <property type="evidence" value="ECO:0007669"/>
    <property type="project" value="TreeGrafter"/>
</dbReference>
<dbReference type="InterPro" id="IPR005078">
    <property type="entry name" value="Peptidase_C54"/>
</dbReference>
<keyword evidence="5 11" id="KW-0645">Protease</keyword>
<keyword evidence="3" id="KW-0813">Transport</keyword>
<comment type="similarity">
    <text evidence="2 11">Belongs to the peptidase C54 family.</text>
</comment>
<comment type="catalytic activity">
    <reaction evidence="10">
        <text>[protein]-C-terminal L-amino acid-glycyl-phosphatidylethanolamide + H2O = [protein]-C-terminal L-amino acid-glycine + a 1,2-diacyl-sn-glycero-3-phosphoethanolamine</text>
        <dbReference type="Rhea" id="RHEA:67548"/>
        <dbReference type="Rhea" id="RHEA-COMP:17323"/>
        <dbReference type="Rhea" id="RHEA-COMP:17324"/>
        <dbReference type="ChEBI" id="CHEBI:15377"/>
        <dbReference type="ChEBI" id="CHEBI:64612"/>
        <dbReference type="ChEBI" id="CHEBI:172940"/>
        <dbReference type="ChEBI" id="CHEBI:172941"/>
    </reaction>
    <physiologicalReaction direction="left-to-right" evidence="10">
        <dbReference type="Rhea" id="RHEA:67549"/>
    </physiologicalReaction>
</comment>
<gene>
    <name evidence="13" type="ORF">X975_00274</name>
</gene>
<dbReference type="GO" id="GO:0000423">
    <property type="term" value="P:mitophagy"/>
    <property type="evidence" value="ECO:0007669"/>
    <property type="project" value="TreeGrafter"/>
</dbReference>
<evidence type="ECO:0000256" key="2">
    <source>
        <dbReference type="ARBA" id="ARBA00010958"/>
    </source>
</evidence>
<dbReference type="OrthoDB" id="2960936at2759"/>
<dbReference type="GO" id="GO:0004197">
    <property type="term" value="F:cysteine-type endopeptidase activity"/>
    <property type="evidence" value="ECO:0007669"/>
    <property type="project" value="TreeGrafter"/>
</dbReference>
<dbReference type="GO" id="GO:0005737">
    <property type="term" value="C:cytoplasm"/>
    <property type="evidence" value="ECO:0007669"/>
    <property type="project" value="UniProtKB-SubCell"/>
</dbReference>
<evidence type="ECO:0000259" key="12">
    <source>
        <dbReference type="Pfam" id="PF03416"/>
    </source>
</evidence>
<dbReference type="AlphaFoldDB" id="A0A087SUS8"/>
<evidence type="ECO:0000256" key="4">
    <source>
        <dbReference type="ARBA" id="ARBA00022490"/>
    </source>
</evidence>
<dbReference type="SUPFAM" id="SSF54001">
    <property type="entry name" value="Cysteine proteinases"/>
    <property type="match status" value="1"/>
</dbReference>
<evidence type="ECO:0000256" key="7">
    <source>
        <dbReference type="ARBA" id="ARBA00022807"/>
    </source>
</evidence>
<keyword evidence="7" id="KW-0788">Thiol protease</keyword>
<dbReference type="GO" id="GO:0034727">
    <property type="term" value="P:piecemeal microautophagy of the nucleus"/>
    <property type="evidence" value="ECO:0007669"/>
    <property type="project" value="TreeGrafter"/>
</dbReference>
<evidence type="ECO:0000256" key="10">
    <source>
        <dbReference type="ARBA" id="ARBA00029362"/>
    </source>
</evidence>
<evidence type="ECO:0000256" key="3">
    <source>
        <dbReference type="ARBA" id="ARBA00022448"/>
    </source>
</evidence>
<dbReference type="OMA" id="PDETFHC"/>
<dbReference type="STRING" id="407821.A0A087SUS8"/>
<evidence type="ECO:0000313" key="13">
    <source>
        <dbReference type="EMBL" id="KFM56617.1"/>
    </source>
</evidence>
<dbReference type="GO" id="GO:0035973">
    <property type="term" value="P:aggrephagy"/>
    <property type="evidence" value="ECO:0007669"/>
    <property type="project" value="TreeGrafter"/>
</dbReference>
<proteinExistence type="inferred from homology"/>
<keyword evidence="9 11" id="KW-0072">Autophagy</keyword>
<dbReference type="PANTHER" id="PTHR22624:SF49">
    <property type="entry name" value="CYSTEINE PROTEASE"/>
    <property type="match status" value="1"/>
</dbReference>
<dbReference type="GO" id="GO:0015031">
    <property type="term" value="P:protein transport"/>
    <property type="evidence" value="ECO:0007669"/>
    <property type="project" value="UniProtKB-KW"/>
</dbReference>
<evidence type="ECO:0000256" key="5">
    <source>
        <dbReference type="ARBA" id="ARBA00022670"/>
    </source>
</evidence>
<dbReference type="Proteomes" id="UP000054359">
    <property type="component" value="Unassembled WGS sequence"/>
</dbReference>
<sequence>MEEIYAACVTYEPSLVDYVDLKKVTEPVWILGKKYNILEGDTFEALQDEIRSKLWFTYRKQFLPIGDSGLTSDSGWGCMHRCGQMLMGQALIWRYLKRDWTWKPNHDDEIYQKILWQFNDKIECQYSIHKIALKGNLLEKQVGQWFGPNTVVQVMKRLAEEDTENDIAIHVAMDNMVIKNELRKLFRRSNKSCQNTVSADTLSASSNILDSSCDQGGTCINENSSEYCETICPVLLTIPLRLGLSEIIPVYYEKLKAVFTLKQSLGIIGGRTNHASYFIGYVGNELIYLDPHTTQLHKSEPPLEDKTYHCEHPSRMTFSQLDPSVALCFYLENETDFEHWCRDAHQVLLEPEKDALFEILEEKPPMLPYVDIDVDDDFNVSLNEMDRVYTSDNEFELLM</sequence>
<dbReference type="EC" id="3.4.22.-" evidence="11"/>
<comment type="subcellular location">
    <subcellularLocation>
        <location evidence="1 11">Cytoplasm</location>
    </subcellularLocation>
</comment>
<evidence type="ECO:0000256" key="6">
    <source>
        <dbReference type="ARBA" id="ARBA00022801"/>
    </source>
</evidence>
<feature type="non-terminal residue" evidence="13">
    <location>
        <position position="399"/>
    </location>
</feature>
<accession>A0A087SUS8</accession>